<dbReference type="PANTHER" id="PTHR47987">
    <property type="entry name" value="OS08G0249100 PROTEIN"/>
    <property type="match status" value="1"/>
</dbReference>
<evidence type="ECO:0000259" key="1">
    <source>
        <dbReference type="PROSITE" id="PS50011"/>
    </source>
</evidence>
<proteinExistence type="predicted"/>
<name>A0A392PUI3_9FABA</name>
<evidence type="ECO:0000313" key="2">
    <source>
        <dbReference type="EMBL" id="MCI15753.1"/>
    </source>
</evidence>
<comment type="caution">
    <text evidence="2">The sequence shown here is derived from an EMBL/GenBank/DDBJ whole genome shotgun (WGS) entry which is preliminary data.</text>
</comment>
<dbReference type="InterPro" id="IPR011009">
    <property type="entry name" value="Kinase-like_dom_sf"/>
</dbReference>
<dbReference type="Pfam" id="PF07714">
    <property type="entry name" value="PK_Tyr_Ser-Thr"/>
    <property type="match status" value="1"/>
</dbReference>
<evidence type="ECO:0000313" key="3">
    <source>
        <dbReference type="Proteomes" id="UP000265520"/>
    </source>
</evidence>
<keyword evidence="3" id="KW-1185">Reference proteome</keyword>
<protein>
    <submittedName>
        <fullName evidence="2">Receptor-like cytosolic serine/threonine-protein kinase RBK1-like</fullName>
    </submittedName>
</protein>
<feature type="non-terminal residue" evidence="2">
    <location>
        <position position="73"/>
    </location>
</feature>
<dbReference type="GO" id="GO:0005524">
    <property type="term" value="F:ATP binding"/>
    <property type="evidence" value="ECO:0007669"/>
    <property type="project" value="InterPro"/>
</dbReference>
<dbReference type="EMBL" id="LXQA010097821">
    <property type="protein sequence ID" value="MCI15753.1"/>
    <property type="molecule type" value="Genomic_DNA"/>
</dbReference>
<dbReference type="PROSITE" id="PS50011">
    <property type="entry name" value="PROTEIN_KINASE_DOM"/>
    <property type="match status" value="1"/>
</dbReference>
<dbReference type="InterPro" id="IPR046958">
    <property type="entry name" value="RBK1/2/STUNTED"/>
</dbReference>
<dbReference type="InterPro" id="IPR001245">
    <property type="entry name" value="Ser-Thr/Tyr_kinase_cat_dom"/>
</dbReference>
<dbReference type="Gene3D" id="1.10.510.10">
    <property type="entry name" value="Transferase(Phosphotransferase) domain 1"/>
    <property type="match status" value="1"/>
</dbReference>
<dbReference type="GO" id="GO:0004672">
    <property type="term" value="F:protein kinase activity"/>
    <property type="evidence" value="ECO:0007669"/>
    <property type="project" value="InterPro"/>
</dbReference>
<sequence length="73" mass="8539">MKIVQEESFTETSKPQTYYSTKMMKLRYLAPEYFMHGLVDEKTDVFAFGVLLLELITGRRAVDSNSRQSLVIW</sequence>
<dbReference type="Proteomes" id="UP000265520">
    <property type="component" value="Unassembled WGS sequence"/>
</dbReference>
<accession>A0A392PUI3</accession>
<reference evidence="2 3" key="1">
    <citation type="journal article" date="2018" name="Front. Plant Sci.">
        <title>Red Clover (Trifolium pratense) and Zigzag Clover (T. medium) - A Picture of Genomic Similarities and Differences.</title>
        <authorList>
            <person name="Dluhosova J."/>
            <person name="Istvanek J."/>
            <person name="Nedelnik J."/>
            <person name="Repkova J."/>
        </authorList>
    </citation>
    <scope>NUCLEOTIDE SEQUENCE [LARGE SCALE GENOMIC DNA]</scope>
    <source>
        <strain evidence="3">cv. 10/8</strain>
        <tissue evidence="2">Leaf</tissue>
    </source>
</reference>
<keyword evidence="2" id="KW-0675">Receptor</keyword>
<feature type="domain" description="Protein kinase" evidence="1">
    <location>
        <begin position="1"/>
        <end position="73"/>
    </location>
</feature>
<dbReference type="AlphaFoldDB" id="A0A392PUI3"/>
<dbReference type="InterPro" id="IPR000719">
    <property type="entry name" value="Prot_kinase_dom"/>
</dbReference>
<keyword evidence="2" id="KW-0418">Kinase</keyword>
<keyword evidence="2" id="KW-0808">Transferase</keyword>
<dbReference type="PANTHER" id="PTHR47987:SF7">
    <property type="entry name" value="PROTEIN KINASE SUPERFAMILY PROTEIN"/>
    <property type="match status" value="1"/>
</dbReference>
<dbReference type="SUPFAM" id="SSF56112">
    <property type="entry name" value="Protein kinase-like (PK-like)"/>
    <property type="match status" value="1"/>
</dbReference>
<organism evidence="2 3">
    <name type="scientific">Trifolium medium</name>
    <dbReference type="NCBI Taxonomy" id="97028"/>
    <lineage>
        <taxon>Eukaryota</taxon>
        <taxon>Viridiplantae</taxon>
        <taxon>Streptophyta</taxon>
        <taxon>Embryophyta</taxon>
        <taxon>Tracheophyta</taxon>
        <taxon>Spermatophyta</taxon>
        <taxon>Magnoliopsida</taxon>
        <taxon>eudicotyledons</taxon>
        <taxon>Gunneridae</taxon>
        <taxon>Pentapetalae</taxon>
        <taxon>rosids</taxon>
        <taxon>fabids</taxon>
        <taxon>Fabales</taxon>
        <taxon>Fabaceae</taxon>
        <taxon>Papilionoideae</taxon>
        <taxon>50 kb inversion clade</taxon>
        <taxon>NPAAA clade</taxon>
        <taxon>Hologalegina</taxon>
        <taxon>IRL clade</taxon>
        <taxon>Trifolieae</taxon>
        <taxon>Trifolium</taxon>
    </lineage>
</organism>